<dbReference type="PRINTS" id="PR02074">
    <property type="entry name" value="PROTEINFRG2"/>
</dbReference>
<protein>
    <submittedName>
        <fullName evidence="3">Protein FRG2-like-2</fullName>
    </submittedName>
</protein>
<keyword evidence="2" id="KW-1185">Reference proteome</keyword>
<feature type="compositionally biased region" description="Basic residues" evidence="1">
    <location>
        <begin position="157"/>
        <end position="176"/>
    </location>
</feature>
<feature type="compositionally biased region" description="Basic and acidic residues" evidence="1">
    <location>
        <begin position="29"/>
        <end position="45"/>
    </location>
</feature>
<feature type="compositionally biased region" description="Basic and acidic residues" evidence="1">
    <location>
        <begin position="1"/>
        <end position="10"/>
    </location>
</feature>
<name>A0A6P3GMV8_BISBB</name>
<organism evidence="2 3">
    <name type="scientific">Bison bison bison</name>
    <name type="common">North American plains bison</name>
    <dbReference type="NCBI Taxonomy" id="43346"/>
    <lineage>
        <taxon>Eukaryota</taxon>
        <taxon>Metazoa</taxon>
        <taxon>Chordata</taxon>
        <taxon>Craniata</taxon>
        <taxon>Vertebrata</taxon>
        <taxon>Euteleostomi</taxon>
        <taxon>Mammalia</taxon>
        <taxon>Eutheria</taxon>
        <taxon>Laurasiatheria</taxon>
        <taxon>Artiodactyla</taxon>
        <taxon>Ruminantia</taxon>
        <taxon>Pecora</taxon>
        <taxon>Bovidae</taxon>
        <taxon>Bovinae</taxon>
        <taxon>Bison</taxon>
    </lineage>
</organism>
<dbReference type="Proteomes" id="UP000515208">
    <property type="component" value="Unplaced"/>
</dbReference>
<dbReference type="PANTHER" id="PTHR31883">
    <property type="entry name" value="PROTEIN FRG2-RELATED"/>
    <property type="match status" value="1"/>
</dbReference>
<dbReference type="OrthoDB" id="9751302at2759"/>
<accession>A0A6P3GMV8</accession>
<gene>
    <name evidence="3" type="primary">LOC104983037</name>
</gene>
<sequence>MESGTEDRHPNSPSMEQPTDQNPSQQDSFEEKSSDVEEKLSEGKGKIVSSQLQQNSVEERGSDGEEKRSEEKGSEPEMDEKDNSKENETQDRNRHTAPSDSERGSSSESSRKRKMDSRNRTCDGTGASPDEPSVTSENKKRKVLESGRSSSSEKTRAPRSRRPHPRRPGRSRRPRSRSPEDQLPPLRKSLVTSLRYMSEAIYQSIVHMHKQPGYSPQCWQQLAQLRGPLWAAAQTIYTMANQAACAFPAEGWLSPAPAQGTLRPTKDGVEGPSSEASPPLL</sequence>
<dbReference type="InterPro" id="IPR026245">
    <property type="entry name" value="FRG2"/>
</dbReference>
<feature type="compositionally biased region" description="Basic and acidic residues" evidence="1">
    <location>
        <begin position="57"/>
        <end position="94"/>
    </location>
</feature>
<feature type="region of interest" description="Disordered" evidence="1">
    <location>
        <begin position="254"/>
        <end position="281"/>
    </location>
</feature>
<evidence type="ECO:0000256" key="1">
    <source>
        <dbReference type="SAM" id="MobiDB-lite"/>
    </source>
</evidence>
<dbReference type="PANTHER" id="PTHR31883:SF1">
    <property type="entry name" value="PROTEIN FRG2-LIKE-2"/>
    <property type="match status" value="1"/>
</dbReference>
<proteinExistence type="predicted"/>
<dbReference type="AlphaFoldDB" id="A0A6P3GMV8"/>
<dbReference type="GeneID" id="104983037"/>
<feature type="region of interest" description="Disordered" evidence="1">
    <location>
        <begin position="1"/>
        <end position="188"/>
    </location>
</feature>
<dbReference type="KEGG" id="bbis:104983037"/>
<dbReference type="Pfam" id="PF15315">
    <property type="entry name" value="FRG2"/>
    <property type="match status" value="1"/>
</dbReference>
<dbReference type="RefSeq" id="XP_010830836.1">
    <property type="nucleotide sequence ID" value="XM_010832534.1"/>
</dbReference>
<feature type="compositionally biased region" description="Polar residues" evidence="1">
    <location>
        <begin position="11"/>
        <end position="27"/>
    </location>
</feature>
<reference evidence="3" key="1">
    <citation type="submission" date="2025-08" db="UniProtKB">
        <authorList>
            <consortium name="RefSeq"/>
        </authorList>
    </citation>
    <scope>IDENTIFICATION</scope>
    <source>
        <tissue evidence="3">Blood</tissue>
    </source>
</reference>
<evidence type="ECO:0000313" key="2">
    <source>
        <dbReference type="Proteomes" id="UP000515208"/>
    </source>
</evidence>
<evidence type="ECO:0000313" key="3">
    <source>
        <dbReference type="RefSeq" id="XP_010830836.1"/>
    </source>
</evidence>